<evidence type="ECO:0000313" key="7">
    <source>
        <dbReference type="Proteomes" id="UP000308038"/>
    </source>
</evidence>
<keyword evidence="1" id="KW-0479">Metal-binding</keyword>
<keyword evidence="4" id="KW-0732">Signal</keyword>
<feature type="domain" description="EF-hand" evidence="5">
    <location>
        <begin position="152"/>
        <end position="187"/>
    </location>
</feature>
<evidence type="ECO:0000256" key="3">
    <source>
        <dbReference type="SAM" id="MobiDB-lite"/>
    </source>
</evidence>
<evidence type="ECO:0000256" key="1">
    <source>
        <dbReference type="ARBA" id="ARBA00022723"/>
    </source>
</evidence>
<dbReference type="Gene3D" id="1.10.238.10">
    <property type="entry name" value="EF-hand"/>
    <property type="match status" value="2"/>
</dbReference>
<gene>
    <name evidence="6" type="ORF">E5988_07085</name>
</gene>
<name>A0ABY2QIE2_9SPHN</name>
<dbReference type="Pfam" id="PF13202">
    <property type="entry name" value="EF-hand_5"/>
    <property type="match status" value="3"/>
</dbReference>
<dbReference type="PROSITE" id="PS50222">
    <property type="entry name" value="EF_HAND_2"/>
    <property type="match status" value="1"/>
</dbReference>
<proteinExistence type="predicted"/>
<comment type="caution">
    <text evidence="6">The sequence shown here is derived from an EMBL/GenBank/DDBJ whole genome shotgun (WGS) entry which is preliminary data.</text>
</comment>
<organism evidence="6 7">
    <name type="scientific">Sphingomonas olei</name>
    <dbReference type="NCBI Taxonomy" id="1886787"/>
    <lineage>
        <taxon>Bacteria</taxon>
        <taxon>Pseudomonadati</taxon>
        <taxon>Pseudomonadota</taxon>
        <taxon>Alphaproteobacteria</taxon>
        <taxon>Sphingomonadales</taxon>
        <taxon>Sphingomonadaceae</taxon>
        <taxon>Sphingomonas</taxon>
    </lineage>
</organism>
<evidence type="ECO:0000259" key="5">
    <source>
        <dbReference type="PROSITE" id="PS50222"/>
    </source>
</evidence>
<dbReference type="SUPFAM" id="SSF47473">
    <property type="entry name" value="EF-hand"/>
    <property type="match status" value="1"/>
</dbReference>
<dbReference type="PANTHER" id="PTHR10827:SF98">
    <property type="entry name" value="45 KDA CALCIUM-BINDING PROTEIN"/>
    <property type="match status" value="1"/>
</dbReference>
<dbReference type="InterPro" id="IPR011992">
    <property type="entry name" value="EF-hand-dom_pair"/>
</dbReference>
<feature type="chain" id="PRO_5046799720" description="EF-hand domain-containing protein" evidence="4">
    <location>
        <begin position="22"/>
        <end position="198"/>
    </location>
</feature>
<dbReference type="PANTHER" id="PTHR10827">
    <property type="entry name" value="RETICULOCALBIN"/>
    <property type="match status" value="1"/>
</dbReference>
<keyword evidence="2" id="KW-0677">Repeat</keyword>
<protein>
    <recommendedName>
        <fullName evidence="5">EF-hand domain-containing protein</fullName>
    </recommendedName>
</protein>
<evidence type="ECO:0000313" key="6">
    <source>
        <dbReference type="EMBL" id="THG40580.1"/>
    </source>
</evidence>
<reference evidence="6 7" key="1">
    <citation type="submission" date="2019-04" db="EMBL/GenBank/DDBJ databases">
        <title>Microbes associate with the intestines of laboratory mice.</title>
        <authorList>
            <person name="Navarre W."/>
            <person name="Wong E."/>
            <person name="Huang K.C."/>
            <person name="Tropini C."/>
            <person name="Ng K."/>
            <person name="Yu B."/>
        </authorList>
    </citation>
    <scope>NUCLEOTIDE SEQUENCE [LARGE SCALE GENOMIC DNA]</scope>
    <source>
        <strain evidence="6 7">NM83_B4-11</strain>
    </source>
</reference>
<dbReference type="EMBL" id="SSTI01000004">
    <property type="protein sequence ID" value="THG40580.1"/>
    <property type="molecule type" value="Genomic_DNA"/>
</dbReference>
<dbReference type="Proteomes" id="UP000308038">
    <property type="component" value="Unassembled WGS sequence"/>
</dbReference>
<dbReference type="RefSeq" id="WP_136451222.1">
    <property type="nucleotide sequence ID" value="NZ_SSTI01000004.1"/>
</dbReference>
<evidence type="ECO:0000256" key="2">
    <source>
        <dbReference type="ARBA" id="ARBA00022737"/>
    </source>
</evidence>
<keyword evidence="7" id="KW-1185">Reference proteome</keyword>
<feature type="region of interest" description="Disordered" evidence="3">
    <location>
        <begin position="173"/>
        <end position="198"/>
    </location>
</feature>
<dbReference type="InterPro" id="IPR002048">
    <property type="entry name" value="EF_hand_dom"/>
</dbReference>
<accession>A0ABY2QIE2</accession>
<sequence length="198" mass="20865">MKRFIFAAALAGTAISGAAIAQTAAPTAAAQRGPGAADTNRDGVVTRAEALAAADARFDRLDADKNGKLTAGEHRGRRGGAEAEVTREQFRERAGQRFDRMDANKDGRIDAAERQAMRDKWKGKRGGRHGGGGMGMMMGADANRDGVLTKAEAVAAAGAMFDRVDTNRDGRIDAAERQAARGAMKMRGAPNVEARPAR</sequence>
<feature type="signal peptide" evidence="4">
    <location>
        <begin position="1"/>
        <end position="21"/>
    </location>
</feature>
<evidence type="ECO:0000256" key="4">
    <source>
        <dbReference type="SAM" id="SignalP"/>
    </source>
</evidence>